<comment type="caution">
    <text evidence="1">The sequence shown here is derived from an EMBL/GenBank/DDBJ whole genome shotgun (WGS) entry which is preliminary data.</text>
</comment>
<proteinExistence type="predicted"/>
<accession>A0A4Y2E154</accession>
<evidence type="ECO:0000313" key="1">
    <source>
        <dbReference type="EMBL" id="GBM22870.1"/>
    </source>
</evidence>
<gene>
    <name evidence="1" type="ORF">AVEN_202140_1</name>
</gene>
<sequence length="86" mass="9668">MTELAPSSSDFRITPTPLHSITRPYTRMGCNNNPLAKSENSLPQLFSYMERESFKGVHLSSAGTCLRPGEAFFADKQCQITFDFVF</sequence>
<dbReference type="Proteomes" id="UP000499080">
    <property type="component" value="Unassembled WGS sequence"/>
</dbReference>
<protein>
    <submittedName>
        <fullName evidence="1">Uncharacterized protein</fullName>
    </submittedName>
</protein>
<organism evidence="1 2">
    <name type="scientific">Araneus ventricosus</name>
    <name type="common">Orbweaver spider</name>
    <name type="synonym">Epeira ventricosa</name>
    <dbReference type="NCBI Taxonomy" id="182803"/>
    <lineage>
        <taxon>Eukaryota</taxon>
        <taxon>Metazoa</taxon>
        <taxon>Ecdysozoa</taxon>
        <taxon>Arthropoda</taxon>
        <taxon>Chelicerata</taxon>
        <taxon>Arachnida</taxon>
        <taxon>Araneae</taxon>
        <taxon>Araneomorphae</taxon>
        <taxon>Entelegynae</taxon>
        <taxon>Araneoidea</taxon>
        <taxon>Araneidae</taxon>
        <taxon>Araneus</taxon>
    </lineage>
</organism>
<dbReference type="AlphaFoldDB" id="A0A4Y2E154"/>
<keyword evidence="2" id="KW-1185">Reference proteome</keyword>
<evidence type="ECO:0000313" key="2">
    <source>
        <dbReference type="Proteomes" id="UP000499080"/>
    </source>
</evidence>
<reference evidence="1 2" key="1">
    <citation type="journal article" date="2019" name="Sci. Rep.">
        <title>Orb-weaving spider Araneus ventricosus genome elucidates the spidroin gene catalogue.</title>
        <authorList>
            <person name="Kono N."/>
            <person name="Nakamura H."/>
            <person name="Ohtoshi R."/>
            <person name="Moran D.A.P."/>
            <person name="Shinohara A."/>
            <person name="Yoshida Y."/>
            <person name="Fujiwara M."/>
            <person name="Mori M."/>
            <person name="Tomita M."/>
            <person name="Arakawa K."/>
        </authorList>
    </citation>
    <scope>NUCLEOTIDE SEQUENCE [LARGE SCALE GENOMIC DNA]</scope>
</reference>
<dbReference type="EMBL" id="BGPR01000488">
    <property type="protein sequence ID" value="GBM22870.1"/>
    <property type="molecule type" value="Genomic_DNA"/>
</dbReference>
<name>A0A4Y2E154_ARAVE</name>